<name>A0AA41VZS9_PAPNU</name>
<dbReference type="Gene3D" id="3.30.70.330">
    <property type="match status" value="3"/>
</dbReference>
<evidence type="ECO:0000256" key="1">
    <source>
        <dbReference type="ARBA" id="ARBA00022884"/>
    </source>
</evidence>
<dbReference type="SMART" id="SM00360">
    <property type="entry name" value="RRM"/>
    <property type="match status" value="2"/>
</dbReference>
<dbReference type="AlphaFoldDB" id="A0AA41VZS9"/>
<evidence type="ECO:0000256" key="2">
    <source>
        <dbReference type="PROSITE-ProRule" id="PRU00176"/>
    </source>
</evidence>
<gene>
    <name evidence="4" type="ORF">MKW94_000446</name>
</gene>
<dbReference type="CDD" id="cd00590">
    <property type="entry name" value="RRM_SF"/>
    <property type="match status" value="1"/>
</dbReference>
<sequence>MNESDLIEFFKQTGEVVDARYKNRRSCNGTCFVEFATEEAANKALELDGRYLCNMDIRVGRVGRVESTGASKTLAAKNLSFSATKSDVMEFFKHAGGIVDVRFSLRRNGDFRGNCHIEFATEEAANKAVELNGEYLLGRPVALGFAREIIFVRGFDTSLGFDRTQNSLEELFSTCGKIYWMHIPTYPYTSVPKGIALIEFLISEISPKPLQ</sequence>
<dbReference type="Pfam" id="PF00076">
    <property type="entry name" value="RRM_1"/>
    <property type="match status" value="2"/>
</dbReference>
<dbReference type="SUPFAM" id="SSF54928">
    <property type="entry name" value="RNA-binding domain, RBD"/>
    <property type="match status" value="2"/>
</dbReference>
<dbReference type="InterPro" id="IPR000504">
    <property type="entry name" value="RRM_dom"/>
</dbReference>
<dbReference type="InterPro" id="IPR035979">
    <property type="entry name" value="RBD_domain_sf"/>
</dbReference>
<accession>A0AA41VZS9</accession>
<dbReference type="PROSITE" id="PS50102">
    <property type="entry name" value="RRM"/>
    <property type="match status" value="3"/>
</dbReference>
<feature type="domain" description="RRM" evidence="3">
    <location>
        <begin position="1"/>
        <end position="64"/>
    </location>
</feature>
<dbReference type="PANTHER" id="PTHR23236">
    <property type="entry name" value="EUKARYOTIC TRANSLATION INITIATION FACTOR 4B/4H"/>
    <property type="match status" value="1"/>
</dbReference>
<keyword evidence="1 2" id="KW-0694">RNA-binding</keyword>
<evidence type="ECO:0000259" key="3">
    <source>
        <dbReference type="PROSITE" id="PS50102"/>
    </source>
</evidence>
<dbReference type="GO" id="GO:0005730">
    <property type="term" value="C:nucleolus"/>
    <property type="evidence" value="ECO:0007669"/>
    <property type="project" value="TreeGrafter"/>
</dbReference>
<reference evidence="4" key="1">
    <citation type="submission" date="2022-03" db="EMBL/GenBank/DDBJ databases">
        <title>A functionally conserved STORR gene fusion in Papaver species that diverged 16.8 million years ago.</title>
        <authorList>
            <person name="Catania T."/>
        </authorList>
    </citation>
    <scope>NUCLEOTIDE SEQUENCE</scope>
    <source>
        <strain evidence="4">S-191538</strain>
    </source>
</reference>
<feature type="domain" description="RRM" evidence="3">
    <location>
        <begin position="148"/>
        <end position="211"/>
    </location>
</feature>
<evidence type="ECO:0000313" key="5">
    <source>
        <dbReference type="Proteomes" id="UP001177140"/>
    </source>
</evidence>
<feature type="domain" description="RRM" evidence="3">
    <location>
        <begin position="72"/>
        <end position="148"/>
    </location>
</feature>
<comment type="caution">
    <text evidence="4">The sequence shown here is derived from an EMBL/GenBank/DDBJ whole genome shotgun (WGS) entry which is preliminary data.</text>
</comment>
<evidence type="ECO:0000313" key="4">
    <source>
        <dbReference type="EMBL" id="MCL7050441.1"/>
    </source>
</evidence>
<keyword evidence="5" id="KW-1185">Reference proteome</keyword>
<dbReference type="PANTHER" id="PTHR23236:SF11">
    <property type="entry name" value="EUKARYOTIC TRANSLATION INITIATION FACTOR 4H"/>
    <property type="match status" value="1"/>
</dbReference>
<protein>
    <recommendedName>
        <fullName evidence="3">RRM domain-containing protein</fullName>
    </recommendedName>
</protein>
<organism evidence="4 5">
    <name type="scientific">Papaver nudicaule</name>
    <name type="common">Iceland poppy</name>
    <dbReference type="NCBI Taxonomy" id="74823"/>
    <lineage>
        <taxon>Eukaryota</taxon>
        <taxon>Viridiplantae</taxon>
        <taxon>Streptophyta</taxon>
        <taxon>Embryophyta</taxon>
        <taxon>Tracheophyta</taxon>
        <taxon>Spermatophyta</taxon>
        <taxon>Magnoliopsida</taxon>
        <taxon>Ranunculales</taxon>
        <taxon>Papaveraceae</taxon>
        <taxon>Papaveroideae</taxon>
        <taxon>Papaver</taxon>
    </lineage>
</organism>
<dbReference type="InterPro" id="IPR012677">
    <property type="entry name" value="Nucleotide-bd_a/b_plait_sf"/>
</dbReference>
<dbReference type="EMBL" id="JAJJMA010327860">
    <property type="protein sequence ID" value="MCL7050441.1"/>
    <property type="molecule type" value="Genomic_DNA"/>
</dbReference>
<dbReference type="Proteomes" id="UP001177140">
    <property type="component" value="Unassembled WGS sequence"/>
</dbReference>
<proteinExistence type="predicted"/>
<dbReference type="GO" id="GO:0003723">
    <property type="term" value="F:RNA binding"/>
    <property type="evidence" value="ECO:0007669"/>
    <property type="project" value="UniProtKB-UniRule"/>
</dbReference>